<dbReference type="InterPro" id="IPR005828">
    <property type="entry name" value="MFS_sugar_transport-like"/>
</dbReference>
<evidence type="ECO:0000256" key="5">
    <source>
        <dbReference type="ARBA" id="ARBA00022989"/>
    </source>
</evidence>
<feature type="transmembrane region" description="Helical" evidence="8">
    <location>
        <begin position="468"/>
        <end position="486"/>
    </location>
</feature>
<protein>
    <submittedName>
        <fullName evidence="10">General substrate transporter</fullName>
    </submittedName>
</protein>
<dbReference type="SUPFAM" id="SSF103473">
    <property type="entry name" value="MFS general substrate transporter"/>
    <property type="match status" value="1"/>
</dbReference>
<keyword evidence="6 8" id="KW-0472">Membrane</keyword>
<dbReference type="EMBL" id="JAGMUV010000020">
    <property type="protein sequence ID" value="KAH7125839.1"/>
    <property type="molecule type" value="Genomic_DNA"/>
</dbReference>
<comment type="subcellular location">
    <subcellularLocation>
        <location evidence="1">Membrane</location>
        <topology evidence="1">Multi-pass membrane protein</topology>
    </subcellularLocation>
</comment>
<dbReference type="InterPro" id="IPR003663">
    <property type="entry name" value="Sugar/inositol_transpt"/>
</dbReference>
<dbReference type="Pfam" id="PF00083">
    <property type="entry name" value="Sugar_tr"/>
    <property type="match status" value="1"/>
</dbReference>
<dbReference type="OrthoDB" id="6133115at2759"/>
<keyword evidence="5 8" id="KW-1133">Transmembrane helix</keyword>
<sequence>MAKEGAAVPQAQHQEHASSSTAEQPNHYQKTTWYMVVFSVAVGLFGWLANFDAAFGGIVLLMDPYKKAFGQCVTTTEADGSILETCSLTALQKSLIQLTILFMSAGSVLAGFTGETIGRRGTLQVASVLIAVGAGGMMGTAGSFLNFMVCKCIGGVGMGMVYSAAPTWGTESVAPQKRGLLLSFYNVGLASGNVVAAAVCTGSSHITSNWSWQTPIFCQIPVALLLGATSAFFPESPRWLLTRGKEEKARLSFAKFSQMDPQSAEVDWQVAEVLRHIEFEQQLNEEASWRDIFRGLDLKRTHLAVLVLLGNALTGIQFVIPYTALFLAQIGLSNPYALNVAISSCVLAGTIPGPFLCEYVGRRRSLLSGYTVMAASMLIFAVVSSVMGQVNAIAQKVLVVFLCIWSFTFGATTGPIAWVSSTEMHSIRLRTMGQSYAVMLYEIFSFGAAFWTPYMLDTAYGNMGTNVGYFYFGITAIVIVLTFFFVPETGRLSLEQIDEYFMQGDAAWKTSLAENKRIAAEGSLIAVQDKTRDEDH</sequence>
<accession>A0A9P9INR8</accession>
<dbReference type="GO" id="GO:0005351">
    <property type="term" value="F:carbohydrate:proton symporter activity"/>
    <property type="evidence" value="ECO:0007669"/>
    <property type="project" value="TreeGrafter"/>
</dbReference>
<organism evidence="10 11">
    <name type="scientific">Dactylonectria macrodidyma</name>
    <dbReference type="NCBI Taxonomy" id="307937"/>
    <lineage>
        <taxon>Eukaryota</taxon>
        <taxon>Fungi</taxon>
        <taxon>Dikarya</taxon>
        <taxon>Ascomycota</taxon>
        <taxon>Pezizomycotina</taxon>
        <taxon>Sordariomycetes</taxon>
        <taxon>Hypocreomycetidae</taxon>
        <taxon>Hypocreales</taxon>
        <taxon>Nectriaceae</taxon>
        <taxon>Dactylonectria</taxon>
    </lineage>
</organism>
<feature type="transmembrane region" description="Helical" evidence="8">
    <location>
        <begin position="438"/>
        <end position="456"/>
    </location>
</feature>
<keyword evidence="4 8" id="KW-0812">Transmembrane</keyword>
<feature type="transmembrane region" description="Helical" evidence="8">
    <location>
        <begin position="125"/>
        <end position="150"/>
    </location>
</feature>
<feature type="transmembrane region" description="Helical" evidence="8">
    <location>
        <begin position="95"/>
        <end position="113"/>
    </location>
</feature>
<evidence type="ECO:0000256" key="1">
    <source>
        <dbReference type="ARBA" id="ARBA00004141"/>
    </source>
</evidence>
<evidence type="ECO:0000313" key="10">
    <source>
        <dbReference type="EMBL" id="KAH7125839.1"/>
    </source>
</evidence>
<evidence type="ECO:0000256" key="3">
    <source>
        <dbReference type="ARBA" id="ARBA00022448"/>
    </source>
</evidence>
<dbReference type="GO" id="GO:0016020">
    <property type="term" value="C:membrane"/>
    <property type="evidence" value="ECO:0007669"/>
    <property type="project" value="UniProtKB-SubCell"/>
</dbReference>
<feature type="region of interest" description="Disordered" evidence="7">
    <location>
        <begin position="1"/>
        <end position="24"/>
    </location>
</feature>
<evidence type="ECO:0000256" key="2">
    <source>
        <dbReference type="ARBA" id="ARBA00010992"/>
    </source>
</evidence>
<feature type="transmembrane region" description="Helical" evidence="8">
    <location>
        <begin position="369"/>
        <end position="387"/>
    </location>
</feature>
<dbReference type="InterPro" id="IPR050360">
    <property type="entry name" value="MFS_Sugar_Transporters"/>
</dbReference>
<keyword evidence="3" id="KW-0813">Transport</keyword>
<dbReference type="AlphaFoldDB" id="A0A9P9INR8"/>
<feature type="domain" description="Major facilitator superfamily (MFS) profile" evidence="9">
    <location>
        <begin position="38"/>
        <end position="490"/>
    </location>
</feature>
<dbReference type="Proteomes" id="UP000738349">
    <property type="component" value="Unassembled WGS sequence"/>
</dbReference>
<feature type="transmembrane region" description="Helical" evidence="8">
    <location>
        <begin position="212"/>
        <end position="233"/>
    </location>
</feature>
<dbReference type="PANTHER" id="PTHR48022:SF2">
    <property type="entry name" value="PLASTIDIC GLUCOSE TRANSPORTER 4"/>
    <property type="match status" value="1"/>
</dbReference>
<dbReference type="Gene3D" id="1.20.1250.20">
    <property type="entry name" value="MFS general substrate transporter like domains"/>
    <property type="match status" value="1"/>
</dbReference>
<dbReference type="PRINTS" id="PR00171">
    <property type="entry name" value="SUGRTRNSPORT"/>
</dbReference>
<keyword evidence="11" id="KW-1185">Reference proteome</keyword>
<dbReference type="InterPro" id="IPR036259">
    <property type="entry name" value="MFS_trans_sf"/>
</dbReference>
<dbReference type="InterPro" id="IPR020846">
    <property type="entry name" value="MFS_dom"/>
</dbReference>
<feature type="transmembrane region" description="Helical" evidence="8">
    <location>
        <begin position="336"/>
        <end position="357"/>
    </location>
</feature>
<dbReference type="PROSITE" id="PS50850">
    <property type="entry name" value="MFS"/>
    <property type="match status" value="1"/>
</dbReference>
<feature type="transmembrane region" description="Helical" evidence="8">
    <location>
        <begin position="393"/>
        <end position="418"/>
    </location>
</feature>
<comment type="caution">
    <text evidence="10">The sequence shown here is derived from an EMBL/GenBank/DDBJ whole genome shotgun (WGS) entry which is preliminary data.</text>
</comment>
<evidence type="ECO:0000259" key="9">
    <source>
        <dbReference type="PROSITE" id="PS50850"/>
    </source>
</evidence>
<name>A0A9P9INR8_9HYPO</name>
<dbReference type="PANTHER" id="PTHR48022">
    <property type="entry name" value="PLASTIDIC GLUCOSE TRANSPORTER 4"/>
    <property type="match status" value="1"/>
</dbReference>
<gene>
    <name evidence="10" type="ORF">EDB81DRAFT_910486</name>
</gene>
<feature type="transmembrane region" description="Helical" evidence="8">
    <location>
        <begin position="303"/>
        <end position="330"/>
    </location>
</feature>
<feature type="transmembrane region" description="Helical" evidence="8">
    <location>
        <begin position="33"/>
        <end position="61"/>
    </location>
</feature>
<proteinExistence type="inferred from homology"/>
<evidence type="ECO:0000313" key="11">
    <source>
        <dbReference type="Proteomes" id="UP000738349"/>
    </source>
</evidence>
<comment type="similarity">
    <text evidence="2">Belongs to the major facilitator superfamily. Sugar transporter (TC 2.A.1.1) family.</text>
</comment>
<evidence type="ECO:0000256" key="4">
    <source>
        <dbReference type="ARBA" id="ARBA00022692"/>
    </source>
</evidence>
<evidence type="ECO:0000256" key="7">
    <source>
        <dbReference type="SAM" id="MobiDB-lite"/>
    </source>
</evidence>
<evidence type="ECO:0000256" key="8">
    <source>
        <dbReference type="SAM" id="Phobius"/>
    </source>
</evidence>
<reference evidence="10" key="1">
    <citation type="journal article" date="2021" name="Nat. Commun.">
        <title>Genetic determinants of endophytism in the Arabidopsis root mycobiome.</title>
        <authorList>
            <person name="Mesny F."/>
            <person name="Miyauchi S."/>
            <person name="Thiergart T."/>
            <person name="Pickel B."/>
            <person name="Atanasova L."/>
            <person name="Karlsson M."/>
            <person name="Huettel B."/>
            <person name="Barry K.W."/>
            <person name="Haridas S."/>
            <person name="Chen C."/>
            <person name="Bauer D."/>
            <person name="Andreopoulos W."/>
            <person name="Pangilinan J."/>
            <person name="LaButti K."/>
            <person name="Riley R."/>
            <person name="Lipzen A."/>
            <person name="Clum A."/>
            <person name="Drula E."/>
            <person name="Henrissat B."/>
            <person name="Kohler A."/>
            <person name="Grigoriev I.V."/>
            <person name="Martin F.M."/>
            <person name="Hacquard S."/>
        </authorList>
    </citation>
    <scope>NUCLEOTIDE SEQUENCE</scope>
    <source>
        <strain evidence="10">MPI-CAGE-AT-0147</strain>
    </source>
</reference>
<evidence type="ECO:0000256" key="6">
    <source>
        <dbReference type="ARBA" id="ARBA00023136"/>
    </source>
</evidence>
<feature type="transmembrane region" description="Helical" evidence="8">
    <location>
        <begin position="184"/>
        <end position="206"/>
    </location>
</feature>